<organism evidence="3 4">
    <name type="scientific">Herbidospora galbida</name>
    <dbReference type="NCBI Taxonomy" id="2575442"/>
    <lineage>
        <taxon>Bacteria</taxon>
        <taxon>Bacillati</taxon>
        <taxon>Actinomycetota</taxon>
        <taxon>Actinomycetes</taxon>
        <taxon>Streptosporangiales</taxon>
        <taxon>Streptosporangiaceae</taxon>
        <taxon>Herbidospora</taxon>
    </lineage>
</organism>
<evidence type="ECO:0000313" key="3">
    <source>
        <dbReference type="EMBL" id="TKK90091.1"/>
    </source>
</evidence>
<feature type="transmembrane region" description="Helical" evidence="2">
    <location>
        <begin position="40"/>
        <end position="62"/>
    </location>
</feature>
<protein>
    <submittedName>
        <fullName evidence="3">Uncharacterized protein</fullName>
    </submittedName>
</protein>
<dbReference type="AlphaFoldDB" id="A0A4U3MKV3"/>
<keyword evidence="2" id="KW-0812">Transmembrane</keyword>
<feature type="region of interest" description="Disordered" evidence="1">
    <location>
        <begin position="1"/>
        <end position="28"/>
    </location>
</feature>
<dbReference type="OrthoDB" id="3543570at2"/>
<keyword evidence="2" id="KW-0472">Membrane</keyword>
<evidence type="ECO:0000256" key="2">
    <source>
        <dbReference type="SAM" id="Phobius"/>
    </source>
</evidence>
<gene>
    <name evidence="3" type="ORF">FDA94_06625</name>
</gene>
<dbReference type="RefSeq" id="WP_137246135.1">
    <property type="nucleotide sequence ID" value="NZ_SZQA01000004.1"/>
</dbReference>
<keyword evidence="2" id="KW-1133">Transmembrane helix</keyword>
<sequence length="218" mass="23614">MDERRVWPPTDDADDLPPSARWYGTPAPPPRRIPRGLRRLLLIAIVSLGAGAVIGGIVLFVLSRPEAPVETVLVTDELAGLTYPIPPGWHEGALAPVTGFTSVAVNDDRATVMARPGEKLDAADPRPALLKLAETYSRLLLHGDTIDVVDDEKVEIGGRTGHTRAVRAEYRDVVNQPAFLRVTVLTAEEGRSVVMLGLAHPDDPVSRREIDTIMTGAR</sequence>
<dbReference type="Proteomes" id="UP000308705">
    <property type="component" value="Unassembled WGS sequence"/>
</dbReference>
<accession>A0A4U3MKV3</accession>
<comment type="caution">
    <text evidence="3">The sequence shown here is derived from an EMBL/GenBank/DDBJ whole genome shotgun (WGS) entry which is preliminary data.</text>
</comment>
<keyword evidence="4" id="KW-1185">Reference proteome</keyword>
<evidence type="ECO:0000313" key="4">
    <source>
        <dbReference type="Proteomes" id="UP000308705"/>
    </source>
</evidence>
<name>A0A4U3MKV3_9ACTN</name>
<dbReference type="EMBL" id="SZQA01000004">
    <property type="protein sequence ID" value="TKK90091.1"/>
    <property type="molecule type" value="Genomic_DNA"/>
</dbReference>
<reference evidence="3 4" key="1">
    <citation type="submission" date="2019-04" db="EMBL/GenBank/DDBJ databases">
        <title>Herbidospora sp. NEAU-GS14.nov., a novel actinomycete isolated from soil.</title>
        <authorList>
            <person name="Han L."/>
        </authorList>
    </citation>
    <scope>NUCLEOTIDE SEQUENCE [LARGE SCALE GENOMIC DNA]</scope>
    <source>
        <strain evidence="3 4">NEAU-GS14</strain>
    </source>
</reference>
<evidence type="ECO:0000256" key="1">
    <source>
        <dbReference type="SAM" id="MobiDB-lite"/>
    </source>
</evidence>
<proteinExistence type="predicted"/>